<reference evidence="1 2" key="1">
    <citation type="submission" date="2020-10" db="EMBL/GenBank/DDBJ databases">
        <title>Ca. Dormibacterota MAGs.</title>
        <authorList>
            <person name="Montgomery K."/>
        </authorList>
    </citation>
    <scope>NUCLEOTIDE SEQUENCE [LARGE SCALE GENOMIC DNA]</scope>
    <source>
        <strain evidence="1">SC8811_S16_3</strain>
    </source>
</reference>
<evidence type="ECO:0000313" key="1">
    <source>
        <dbReference type="EMBL" id="MBJ7601684.1"/>
    </source>
</evidence>
<name>A0A934NC85_9BACT</name>
<dbReference type="RefSeq" id="WP_338176040.1">
    <property type="nucleotide sequence ID" value="NZ_JAEKNQ010000005.1"/>
</dbReference>
<dbReference type="Proteomes" id="UP000620075">
    <property type="component" value="Unassembled WGS sequence"/>
</dbReference>
<evidence type="ECO:0000313" key="2">
    <source>
        <dbReference type="Proteomes" id="UP000620075"/>
    </source>
</evidence>
<organism evidence="1 2">
    <name type="scientific">Candidatus Dormiibacter inghamiae</name>
    <dbReference type="NCBI Taxonomy" id="3127013"/>
    <lineage>
        <taxon>Bacteria</taxon>
        <taxon>Bacillati</taxon>
        <taxon>Candidatus Dormiibacterota</taxon>
        <taxon>Candidatus Dormibacteria</taxon>
        <taxon>Candidatus Dormibacterales</taxon>
        <taxon>Candidatus Dormibacteraceae</taxon>
        <taxon>Candidatus Dormiibacter</taxon>
    </lineage>
</organism>
<comment type="caution">
    <text evidence="1">The sequence shown here is derived from an EMBL/GenBank/DDBJ whole genome shotgun (WGS) entry which is preliminary data.</text>
</comment>
<dbReference type="EMBL" id="JAEKNQ010000005">
    <property type="protein sequence ID" value="MBJ7601684.1"/>
    <property type="molecule type" value="Genomic_DNA"/>
</dbReference>
<gene>
    <name evidence="1" type="ORF">JF888_00560</name>
</gene>
<protein>
    <recommendedName>
        <fullName evidence="3">Relaxase</fullName>
    </recommendedName>
</protein>
<accession>A0A934NC85</accession>
<dbReference type="InterPro" id="IPR041073">
    <property type="entry name" value="MobL"/>
</dbReference>
<evidence type="ECO:0008006" key="3">
    <source>
        <dbReference type="Google" id="ProtNLM"/>
    </source>
</evidence>
<proteinExistence type="predicted"/>
<sequence>MADRVILAVKYTPASAPSLVRRAVGGFLRYVQYRDKHAETEVAPADPRVGGLLKYVAYRDQGAPQGRLFGPDGTAGNQERRDFGDFVARSFKGSKPHISRDARGELIDRRRAVYRFVLSPEHAEGLDLRQLTKTAVSRLEADTGGSALRWIAAEHRNTAHPHVHIVLAGMTETGPDQYRSLVLNRRRLAAMKEELMLEIQRQRGANCRQPQVPGAAIRPQLAAHPRPVAAALPALQARPAPKAPSVRTPSRPLVHRRGTLSAAALLRAAARRYRWRLERQAEEERRRGREVSRG</sequence>
<dbReference type="AlphaFoldDB" id="A0A934NC85"/>
<dbReference type="Pfam" id="PF18555">
    <property type="entry name" value="MobL"/>
    <property type="match status" value="1"/>
</dbReference>